<evidence type="ECO:0000313" key="3">
    <source>
        <dbReference type="Proteomes" id="UP001432146"/>
    </source>
</evidence>
<sequence length="891" mass="100025">MSGSEKGSVRPIRQLSLQPPAPRRQQIRRQRSAEDDKSLQICASPFARGKRGTSGKLGSERPKVRVAWKENRRRNEKNDEELGQVEVVARQIRGRSRSTNGGRSRGFVGTEKPTILYSRLELAERLRLAWKYREKNKANINIFLARETVDERCESEMSNRTNALSPVRKKDESKIEISLDDCKIQNEKEEREMEKIIIIDKSMEDLSENNSITSRNSEDKFSSDDKQVLEENEVSADIQNKAREKADVGREQSNERISKASIDDTNAKKKSSASIDCSSYRVTSTTLPSIKIENSTLGVMKVSKEDFSSARQKRASFHSGTNRAFLDPIRSPTEFRWNSTPDKNVPQRSPINNRATVERSHSIRTTVENKETVANETAVTEEKVPEFRCDLTDGKNIMEKMVTDGKLSCVTERNERMKTVVESKNAPADDKTNEADEFNLIGKTLSTSTTVAEDKGSSMIDKAACSKNSSEVRCSSVNERDPALKKTAESQKIDQKSRRTSSAPPQRRFESTSANNRVHVNIVIDSSGKNKNQGKQDADCKDNAMEKVDVTSTKISSNRAVRSAPLKRRSRSARRRFGGGSSKNDEDGKSGNRSAGRAKNSIDSKTMDIVTMVSLVSSTDSDTDTENSPRDDKLIDELRSKLPTTSIIKTSINSALNSARKPIKSVSFQKDSFDENAPPKEQQPLSREEKKTIQPWLAIVNQRGNGATSSSEETVSWRTDITNSSALPILALIHDVEEPLDVPLTDREKRCLAVPIGDLHDKKRKLLKTRSTPSRSGMDKQTTSLKIKMQDSPRTISQKMEVPAQQTKTTINNSSANIKSAFTPSSKETFQHVQSISTEPHFQTNKEKECWHLYKKMCDKGVCVSFDTVLRGMLTPTEYRLRQREVSQNLQ</sequence>
<gene>
    <name evidence="2" type="ORF">QLX08_000346</name>
</gene>
<dbReference type="Proteomes" id="UP001432146">
    <property type="component" value="Unassembled WGS sequence"/>
</dbReference>
<accession>A0AAW1AKH4</accession>
<reference evidence="2 3" key="1">
    <citation type="submission" date="2024-05" db="EMBL/GenBank/DDBJ databases">
        <title>The nuclear and mitochondrial genome assemblies of Tetragonisca angustula (Apidae: Meliponini), a tiny yet remarkable pollinator in the Neotropics.</title>
        <authorList>
            <person name="Ferrari R."/>
            <person name="Ricardo P.C."/>
            <person name="Dias F.C."/>
            <person name="Araujo N.S."/>
            <person name="Soares D.O."/>
            <person name="Zhou Q.-S."/>
            <person name="Zhu C.-D."/>
            <person name="Coutinho L."/>
            <person name="Airas M.C."/>
            <person name="Batista T.M."/>
        </authorList>
    </citation>
    <scope>NUCLEOTIDE SEQUENCE [LARGE SCALE GENOMIC DNA]</scope>
    <source>
        <strain evidence="2">ASF017062</strain>
        <tissue evidence="2">Abdomen</tissue>
    </source>
</reference>
<feature type="compositionally biased region" description="Polar residues" evidence="1">
    <location>
        <begin position="468"/>
        <end position="477"/>
    </location>
</feature>
<dbReference type="AlphaFoldDB" id="A0AAW1AKH4"/>
<name>A0AAW1AKH4_9HYME</name>
<evidence type="ECO:0000256" key="1">
    <source>
        <dbReference type="SAM" id="MobiDB-lite"/>
    </source>
</evidence>
<comment type="caution">
    <text evidence="2">The sequence shown here is derived from an EMBL/GenBank/DDBJ whole genome shotgun (WGS) entry which is preliminary data.</text>
</comment>
<feature type="compositionally biased region" description="Basic and acidic residues" evidence="1">
    <location>
        <begin position="216"/>
        <end position="229"/>
    </location>
</feature>
<feature type="region of interest" description="Disordered" evidence="1">
    <location>
        <begin position="667"/>
        <end position="690"/>
    </location>
</feature>
<evidence type="ECO:0000313" key="2">
    <source>
        <dbReference type="EMBL" id="KAK9310353.1"/>
    </source>
</evidence>
<feature type="compositionally biased region" description="Basic residues" evidence="1">
    <location>
        <begin position="565"/>
        <end position="577"/>
    </location>
</feature>
<feature type="region of interest" description="Disordered" evidence="1">
    <location>
        <begin position="1"/>
        <end position="61"/>
    </location>
</feature>
<keyword evidence="3" id="KW-1185">Reference proteome</keyword>
<protein>
    <submittedName>
        <fullName evidence="2">Uncharacterized protein</fullName>
    </submittedName>
</protein>
<feature type="compositionally biased region" description="Polar residues" evidence="1">
    <location>
        <begin position="550"/>
        <end position="560"/>
    </location>
</feature>
<organism evidence="2 3">
    <name type="scientific">Tetragonisca angustula</name>
    <dbReference type="NCBI Taxonomy" id="166442"/>
    <lineage>
        <taxon>Eukaryota</taxon>
        <taxon>Metazoa</taxon>
        <taxon>Ecdysozoa</taxon>
        <taxon>Arthropoda</taxon>
        <taxon>Hexapoda</taxon>
        <taxon>Insecta</taxon>
        <taxon>Pterygota</taxon>
        <taxon>Neoptera</taxon>
        <taxon>Endopterygota</taxon>
        <taxon>Hymenoptera</taxon>
        <taxon>Apocrita</taxon>
        <taxon>Aculeata</taxon>
        <taxon>Apoidea</taxon>
        <taxon>Anthophila</taxon>
        <taxon>Apidae</taxon>
        <taxon>Tetragonisca</taxon>
    </lineage>
</organism>
<feature type="compositionally biased region" description="Basic and acidic residues" evidence="1">
    <location>
        <begin position="534"/>
        <end position="549"/>
    </location>
</feature>
<feature type="compositionally biased region" description="Basic and acidic residues" evidence="1">
    <location>
        <begin position="478"/>
        <end position="497"/>
    </location>
</feature>
<feature type="region of interest" description="Disordered" evidence="1">
    <location>
        <begin position="208"/>
        <end position="265"/>
    </location>
</feature>
<feature type="region of interest" description="Disordered" evidence="1">
    <location>
        <begin position="468"/>
        <end position="637"/>
    </location>
</feature>
<feature type="compositionally biased region" description="Basic and acidic residues" evidence="1">
    <location>
        <begin position="627"/>
        <end position="637"/>
    </location>
</feature>
<proteinExistence type="predicted"/>
<dbReference type="EMBL" id="JAWNGG020000004">
    <property type="protein sequence ID" value="KAK9310353.1"/>
    <property type="molecule type" value="Genomic_DNA"/>
</dbReference>
<feature type="compositionally biased region" description="Basic and acidic residues" evidence="1">
    <location>
        <begin position="240"/>
        <end position="265"/>
    </location>
</feature>